<organism evidence="1">
    <name type="scientific">marine sediment metagenome</name>
    <dbReference type="NCBI Taxonomy" id="412755"/>
    <lineage>
        <taxon>unclassified sequences</taxon>
        <taxon>metagenomes</taxon>
        <taxon>ecological metagenomes</taxon>
    </lineage>
</organism>
<comment type="caution">
    <text evidence="1">The sequence shown here is derived from an EMBL/GenBank/DDBJ whole genome shotgun (WGS) entry which is preliminary data.</text>
</comment>
<name>A0A0F9QF90_9ZZZZ</name>
<dbReference type="AlphaFoldDB" id="A0A0F9QF90"/>
<accession>A0A0F9QF90</accession>
<evidence type="ECO:0000313" key="1">
    <source>
        <dbReference type="EMBL" id="KKN41189.1"/>
    </source>
</evidence>
<dbReference type="EMBL" id="LAZR01001663">
    <property type="protein sequence ID" value="KKN41189.1"/>
    <property type="molecule type" value="Genomic_DNA"/>
</dbReference>
<protein>
    <submittedName>
        <fullName evidence="1">Uncharacterized protein</fullName>
    </submittedName>
</protein>
<sequence>MWEFTVDGMAGGAEFTVGSQLNHTGNTRKGKVYTFTDNLDTTATIQSVLDAEQTWDNTDNITDADGGDAELSANATAVGFIIDREYAGTTVTGTDGKFQIEADEDYSTRPDVGGLRAAWDADAHDLPIVDFNNEAYQLSFSGDVFYKLKNFDFKDSNDSKGIILYLNVRQMAMTGCLFKQNSNQICLTSTTAGLVIKRFIAEGSGVGSAQRFNSSITTAITLIDGAIYNMGDTGIASGEYTELANINVGIEMLNKDDDISLTRKGFLFGKDVKLGGTNGFVEYINVFASPRFNCSIMIENYGKVLGEHRMFYPGGIAQRSAVSGETPNKKLSDYVLKITPNVDYAYKYEEGQCVLFEHEYELSSGSNTIKYWLYNDVGATLNNGDATADIYLVAEYVDSFGDTTAYTITKAYSTEATIADAADADDWDFLSATMTLATAGKVRIRCLISYFDNTGDIFIDPKAVLS</sequence>
<proteinExistence type="predicted"/>
<reference evidence="1" key="1">
    <citation type="journal article" date="2015" name="Nature">
        <title>Complex archaea that bridge the gap between prokaryotes and eukaryotes.</title>
        <authorList>
            <person name="Spang A."/>
            <person name="Saw J.H."/>
            <person name="Jorgensen S.L."/>
            <person name="Zaremba-Niedzwiedzka K."/>
            <person name="Martijn J."/>
            <person name="Lind A.E."/>
            <person name="van Eijk R."/>
            <person name="Schleper C."/>
            <person name="Guy L."/>
            <person name="Ettema T.J."/>
        </authorList>
    </citation>
    <scope>NUCLEOTIDE SEQUENCE</scope>
</reference>
<gene>
    <name evidence="1" type="ORF">LCGC14_0725800</name>
</gene>